<dbReference type="EMBL" id="CP088295">
    <property type="protein sequence ID" value="UUY02685.1"/>
    <property type="molecule type" value="Genomic_DNA"/>
</dbReference>
<keyword evidence="5" id="KW-0274">FAD</keyword>
<dbReference type="Pfam" id="PF16901">
    <property type="entry name" value="DAO_C"/>
    <property type="match status" value="1"/>
</dbReference>
<dbReference type="PANTHER" id="PTHR11985">
    <property type="entry name" value="GLYCEROL-3-PHOSPHATE DEHYDROGENASE"/>
    <property type="match status" value="1"/>
</dbReference>
<dbReference type="Pfam" id="PF01266">
    <property type="entry name" value="DAO"/>
    <property type="match status" value="1"/>
</dbReference>
<name>A0ABY5PDD8_9ACTN</name>
<evidence type="ECO:0000256" key="5">
    <source>
        <dbReference type="ARBA" id="ARBA00022827"/>
    </source>
</evidence>
<dbReference type="Gene3D" id="3.30.9.10">
    <property type="entry name" value="D-Amino Acid Oxidase, subunit A, domain 2"/>
    <property type="match status" value="1"/>
</dbReference>
<comment type="catalytic activity">
    <reaction evidence="7">
        <text>a quinone + sn-glycerol 3-phosphate = dihydroxyacetone phosphate + a quinol</text>
        <dbReference type="Rhea" id="RHEA:18977"/>
        <dbReference type="ChEBI" id="CHEBI:24646"/>
        <dbReference type="ChEBI" id="CHEBI:57597"/>
        <dbReference type="ChEBI" id="CHEBI:57642"/>
        <dbReference type="ChEBI" id="CHEBI:132124"/>
        <dbReference type="EC" id="1.1.5.3"/>
    </reaction>
</comment>
<dbReference type="EC" id="1.1.5.3" evidence="7"/>
<reference evidence="11" key="1">
    <citation type="submission" date="2021-11" db="EMBL/GenBank/DDBJ databases">
        <title>Cultivation dependent microbiological survey of springs from the worlds oldest radium mine currently devoted to the extraction of radon-saturated water.</title>
        <authorList>
            <person name="Kapinusova G."/>
            <person name="Smrhova T."/>
            <person name="Strejcek M."/>
            <person name="Suman J."/>
            <person name="Jani K."/>
            <person name="Pajer P."/>
            <person name="Uhlik O."/>
        </authorList>
    </citation>
    <scope>NUCLEOTIDE SEQUENCE [LARGE SCALE GENOMIC DNA]</scope>
    <source>
        <strain evidence="11">J379</strain>
    </source>
</reference>
<dbReference type="PROSITE" id="PS00977">
    <property type="entry name" value="FAD_G3PDH_1"/>
    <property type="match status" value="1"/>
</dbReference>
<keyword evidence="11" id="KW-1185">Reference proteome</keyword>
<feature type="domain" description="FAD dependent oxidoreductase" evidence="8">
    <location>
        <begin position="26"/>
        <end position="385"/>
    </location>
</feature>
<evidence type="ECO:0000256" key="7">
    <source>
        <dbReference type="RuleBase" id="RU361217"/>
    </source>
</evidence>
<dbReference type="Proteomes" id="UP001058860">
    <property type="component" value="Chromosome"/>
</dbReference>
<dbReference type="InterPro" id="IPR038299">
    <property type="entry name" value="DAO_C_sf"/>
</dbReference>
<evidence type="ECO:0000256" key="3">
    <source>
        <dbReference type="ARBA" id="ARBA00022630"/>
    </source>
</evidence>
<evidence type="ECO:0000313" key="10">
    <source>
        <dbReference type="EMBL" id="UUY02685.1"/>
    </source>
</evidence>
<evidence type="ECO:0000259" key="8">
    <source>
        <dbReference type="Pfam" id="PF01266"/>
    </source>
</evidence>
<dbReference type="PROSITE" id="PS00978">
    <property type="entry name" value="FAD_G3PDH_2"/>
    <property type="match status" value="1"/>
</dbReference>
<keyword evidence="6 7" id="KW-0560">Oxidoreductase</keyword>
<gene>
    <name evidence="10" type="ORF">LRS13_18630</name>
</gene>
<evidence type="ECO:0000259" key="9">
    <source>
        <dbReference type="Pfam" id="PF16901"/>
    </source>
</evidence>
<dbReference type="InterPro" id="IPR036188">
    <property type="entry name" value="FAD/NAD-bd_sf"/>
</dbReference>
<comment type="cofactor">
    <cofactor evidence="1 7">
        <name>FAD</name>
        <dbReference type="ChEBI" id="CHEBI:57692"/>
    </cofactor>
</comment>
<dbReference type="Gene3D" id="1.10.8.870">
    <property type="entry name" value="Alpha-glycerophosphate oxidase, cap domain"/>
    <property type="match status" value="1"/>
</dbReference>
<evidence type="ECO:0000256" key="6">
    <source>
        <dbReference type="ARBA" id="ARBA00023002"/>
    </source>
</evidence>
<keyword evidence="4" id="KW-0319">Glycerol metabolism</keyword>
<evidence type="ECO:0000256" key="1">
    <source>
        <dbReference type="ARBA" id="ARBA00001974"/>
    </source>
</evidence>
<sequence length="516" mass="53890">MSHRSYLNATRRAEALAELRDGEPLDVLVVGGGVTGAGAALDAASRGLRTALIERHDLAHGTSRWNSKLVHGGLRYLASGAVGIAMESARERGILLERTAPHLVRPIRQVVPLTPGVPRDVERRMAVGLRLGDGLRRAAGTSSGELPRTHRADPAELLDIAPGVRRDRLRGGLVAWDAQLEDDARLVVALARTAAAHGAHVATRCGALETAPGGARVRDELTGETFDVRARAVIHATGVWAAELAPELRVRPSRGSHLVVSLARIGGLAGIISVSVPGDASRFVFAIPQRSGLAYIGITDEPFSGPLPDVPVAPEEDVAFLLQTISGALQTPLTDADVLGTFAGLRPLVDGAPDTRTADLSREHVVLRGAGGVVSVGGGKLTTYRRMAEDVVDAAVEDAGLQARPCRTADLPLVGAAPRPALAAVPAPARLVDRHGTEAPDVLALAGGDQELLAPIAPGLDVLRVEVLHAMRAEGALDADDVLDRRTRIGLVPATRAQARPLVQSLTAVRPEPAAA</sequence>
<protein>
    <recommendedName>
        <fullName evidence="7">Glycerol-3-phosphate dehydrogenase</fullName>
        <ecNumber evidence="7">1.1.5.3</ecNumber>
    </recommendedName>
</protein>
<dbReference type="InterPro" id="IPR031656">
    <property type="entry name" value="DAO_C"/>
</dbReference>
<keyword evidence="3 7" id="KW-0285">Flavoprotein</keyword>
<accession>A0ABY5PDD8</accession>
<evidence type="ECO:0000256" key="4">
    <source>
        <dbReference type="ARBA" id="ARBA00022798"/>
    </source>
</evidence>
<proteinExistence type="inferred from homology"/>
<dbReference type="InterPro" id="IPR000447">
    <property type="entry name" value="G3P_DH_FAD-dep"/>
</dbReference>
<dbReference type="Gene3D" id="3.50.50.60">
    <property type="entry name" value="FAD/NAD(P)-binding domain"/>
    <property type="match status" value="1"/>
</dbReference>
<evidence type="ECO:0000256" key="2">
    <source>
        <dbReference type="ARBA" id="ARBA00007330"/>
    </source>
</evidence>
<dbReference type="PANTHER" id="PTHR11985:SF35">
    <property type="entry name" value="ANAEROBIC GLYCEROL-3-PHOSPHATE DEHYDROGENASE SUBUNIT A"/>
    <property type="match status" value="1"/>
</dbReference>
<evidence type="ECO:0000313" key="11">
    <source>
        <dbReference type="Proteomes" id="UP001058860"/>
    </source>
</evidence>
<organism evidence="10 11">
    <name type="scientific">Svornostia abyssi</name>
    <dbReference type="NCBI Taxonomy" id="2898438"/>
    <lineage>
        <taxon>Bacteria</taxon>
        <taxon>Bacillati</taxon>
        <taxon>Actinomycetota</taxon>
        <taxon>Thermoleophilia</taxon>
        <taxon>Solirubrobacterales</taxon>
        <taxon>Baekduiaceae</taxon>
        <taxon>Svornostia</taxon>
    </lineage>
</organism>
<comment type="similarity">
    <text evidence="2 7">Belongs to the FAD-dependent glycerol-3-phosphate dehydrogenase family.</text>
</comment>
<dbReference type="PRINTS" id="PR01001">
    <property type="entry name" value="FADG3PDH"/>
</dbReference>
<dbReference type="RefSeq" id="WP_353863209.1">
    <property type="nucleotide sequence ID" value="NZ_CP088295.1"/>
</dbReference>
<feature type="domain" description="Alpha-glycerophosphate oxidase C-terminal" evidence="9">
    <location>
        <begin position="406"/>
        <end position="498"/>
    </location>
</feature>
<dbReference type="InterPro" id="IPR006076">
    <property type="entry name" value="FAD-dep_OxRdtase"/>
</dbReference>
<dbReference type="SUPFAM" id="SSF54373">
    <property type="entry name" value="FAD-linked reductases, C-terminal domain"/>
    <property type="match status" value="1"/>
</dbReference>
<dbReference type="SUPFAM" id="SSF51905">
    <property type="entry name" value="FAD/NAD(P)-binding domain"/>
    <property type="match status" value="1"/>
</dbReference>